<keyword evidence="1" id="KW-1185">Reference proteome</keyword>
<name>A0A915K1U3_ROMCU</name>
<reference evidence="2" key="1">
    <citation type="submission" date="2022-11" db="UniProtKB">
        <authorList>
            <consortium name="WormBaseParasite"/>
        </authorList>
    </citation>
    <scope>IDENTIFICATION</scope>
</reference>
<sequence>MQLQQIAAPSMSDATLDRTDSTDSFINLDPSLAPAASPTSNCIQHSSIAIANAYEVQNFHTEVGDALEQLSIVTARITNNVAMVQTIDQIIDAISNQLQAQQLQVHQNIKVQTQEMNDRFATLAEQMQQLIATSAACNNHLLPRPWPASSQLPCEDTHDIYITNDTYREAEPALAYTRPPLHIKPKASSTNMVYNNKFSHASCCEDNHTCTTLPHGPPLTVQPFDFLDYLPDDYYNNSYQD</sequence>
<organism evidence="1 2">
    <name type="scientific">Romanomermis culicivorax</name>
    <name type="common">Nematode worm</name>
    <dbReference type="NCBI Taxonomy" id="13658"/>
    <lineage>
        <taxon>Eukaryota</taxon>
        <taxon>Metazoa</taxon>
        <taxon>Ecdysozoa</taxon>
        <taxon>Nematoda</taxon>
        <taxon>Enoplea</taxon>
        <taxon>Dorylaimia</taxon>
        <taxon>Mermithida</taxon>
        <taxon>Mermithoidea</taxon>
        <taxon>Mermithidae</taxon>
        <taxon>Romanomermis</taxon>
    </lineage>
</organism>
<dbReference type="WBParaSite" id="nRc.2.0.1.t32649-RA">
    <property type="protein sequence ID" value="nRc.2.0.1.t32649-RA"/>
    <property type="gene ID" value="nRc.2.0.1.g32649"/>
</dbReference>
<accession>A0A915K1U3</accession>
<protein>
    <submittedName>
        <fullName evidence="2">Uncharacterized protein</fullName>
    </submittedName>
</protein>
<dbReference type="Proteomes" id="UP000887565">
    <property type="component" value="Unplaced"/>
</dbReference>
<evidence type="ECO:0000313" key="1">
    <source>
        <dbReference type="Proteomes" id="UP000887565"/>
    </source>
</evidence>
<proteinExistence type="predicted"/>
<dbReference type="AlphaFoldDB" id="A0A915K1U3"/>
<evidence type="ECO:0000313" key="2">
    <source>
        <dbReference type="WBParaSite" id="nRc.2.0.1.t32649-RA"/>
    </source>
</evidence>